<reference evidence="4" key="1">
    <citation type="submission" date="2022-11" db="UniProtKB">
        <authorList>
            <consortium name="WormBaseParasite"/>
        </authorList>
    </citation>
    <scope>IDENTIFICATION</scope>
</reference>
<organism evidence="3 4">
    <name type="scientific">Globodera rostochiensis</name>
    <name type="common">Golden nematode worm</name>
    <name type="synonym">Heterodera rostochiensis</name>
    <dbReference type="NCBI Taxonomy" id="31243"/>
    <lineage>
        <taxon>Eukaryota</taxon>
        <taxon>Metazoa</taxon>
        <taxon>Ecdysozoa</taxon>
        <taxon>Nematoda</taxon>
        <taxon>Chromadorea</taxon>
        <taxon>Rhabditida</taxon>
        <taxon>Tylenchina</taxon>
        <taxon>Tylenchomorpha</taxon>
        <taxon>Tylenchoidea</taxon>
        <taxon>Heteroderidae</taxon>
        <taxon>Heteroderinae</taxon>
        <taxon>Globodera</taxon>
    </lineage>
</organism>
<evidence type="ECO:0000313" key="3">
    <source>
        <dbReference type="Proteomes" id="UP000887572"/>
    </source>
</evidence>
<feature type="chain" id="PRO_5037410212" evidence="2">
    <location>
        <begin position="25"/>
        <end position="80"/>
    </location>
</feature>
<accession>A0A914H6N2</accession>
<feature type="compositionally biased region" description="Low complexity" evidence="1">
    <location>
        <begin position="20"/>
        <end position="30"/>
    </location>
</feature>
<protein>
    <submittedName>
        <fullName evidence="4">Uncharacterized protein</fullName>
    </submittedName>
</protein>
<evidence type="ECO:0000256" key="2">
    <source>
        <dbReference type="SAM" id="SignalP"/>
    </source>
</evidence>
<sequence>MHMQFIVALLVVLALFGLPSPTSSSSSNSNGNENALKEALKGTGYTTEQERKIQEMLKAPKYNVKVEDAKKIKPKKGGSS</sequence>
<evidence type="ECO:0000313" key="4">
    <source>
        <dbReference type="WBParaSite" id="Gr19_v10_g14676.t1"/>
    </source>
</evidence>
<dbReference type="AlphaFoldDB" id="A0A914H6N2"/>
<keyword evidence="2" id="KW-0732">Signal</keyword>
<keyword evidence="3" id="KW-1185">Reference proteome</keyword>
<proteinExistence type="predicted"/>
<name>A0A914H6N2_GLORO</name>
<evidence type="ECO:0000256" key="1">
    <source>
        <dbReference type="SAM" id="MobiDB-lite"/>
    </source>
</evidence>
<feature type="region of interest" description="Disordered" evidence="1">
    <location>
        <begin position="20"/>
        <end position="47"/>
    </location>
</feature>
<dbReference type="WBParaSite" id="Gr19_v10_g14676.t1">
    <property type="protein sequence ID" value="Gr19_v10_g14676.t1"/>
    <property type="gene ID" value="Gr19_v10_g14676"/>
</dbReference>
<feature type="signal peptide" evidence="2">
    <location>
        <begin position="1"/>
        <end position="24"/>
    </location>
</feature>
<dbReference type="Proteomes" id="UP000887572">
    <property type="component" value="Unplaced"/>
</dbReference>